<accession>F1T812</accession>
<dbReference type="AlphaFoldDB" id="F1T812"/>
<reference evidence="2" key="1">
    <citation type="submission" date="2009-07" db="EMBL/GenBank/DDBJ databases">
        <authorList>
            <consortium name="US DOE Joint Genome Institute (JGI-PGF)"/>
            <person name="Lucas S."/>
            <person name="Copeland A."/>
            <person name="Lapidus A."/>
            <person name="Glavina del Rio T."/>
            <person name="Tice H."/>
            <person name="Bruce D."/>
            <person name="Goodwin L."/>
            <person name="Pitluck S."/>
            <person name="Larimer F."/>
            <person name="Land M.L."/>
            <person name="Mouttaki H."/>
            <person name="He Z."/>
            <person name="Zhou J."/>
            <person name="Hemme C.L."/>
        </authorList>
    </citation>
    <scope>NUCLEOTIDE SEQUENCE [LARGE SCALE GENOMIC DNA]</scope>
    <source>
        <strain evidence="2">DSM 2782</strain>
    </source>
</reference>
<evidence type="ECO:0000313" key="2">
    <source>
        <dbReference type="EMBL" id="EGD49610.1"/>
    </source>
</evidence>
<feature type="signal peptide" evidence="1">
    <location>
        <begin position="1"/>
        <end position="31"/>
    </location>
</feature>
<name>F1T812_9FIRM</name>
<dbReference type="Gene3D" id="2.60.120.260">
    <property type="entry name" value="Galactose-binding domain-like"/>
    <property type="match status" value="1"/>
</dbReference>
<evidence type="ECO:0008006" key="4">
    <source>
        <dbReference type="Google" id="ProtNLM"/>
    </source>
</evidence>
<evidence type="ECO:0000256" key="1">
    <source>
        <dbReference type="SAM" id="SignalP"/>
    </source>
</evidence>
<keyword evidence="1" id="KW-0732">Signal</keyword>
<evidence type="ECO:0000313" key="3">
    <source>
        <dbReference type="Proteomes" id="UP000003860"/>
    </source>
</evidence>
<comment type="caution">
    <text evidence="2">The sequence shown here is derived from an EMBL/GenBank/DDBJ whole genome shotgun (WGS) entry which is preliminary data.</text>
</comment>
<proteinExistence type="predicted"/>
<sequence>MLIKNYKKLVFLVMLAFTLSGTFLFTPLANAQVNVISDTPAVGFDSTLATSAWEAEGLFNTHKLTATPGKLSVTCDGSTFNADGVTLTNDQYAYSVYRTTVSLKPNTPYVMSGYVRVSDLAINPSHLANKNPSPFGFSVKYKDYYNTEVIKTARLLNSAGNATDGWKKLEFHFISRPQTDAVINLHLGNLAYDAKGKVEFAGVTLKEDSSYKTVSHSDFVAAVPVSQLEEYSVSDTEFDNWGLKLNSVTQKLRQLTSQDDLGVTQCFMHNNKTLDDDYNEPYAYAYFGGILPCHFSTACSEFTMQYALNQDAVEHSQIHEISHTYNTDLNRKWNFDDEIFTNVRAAYAAIESNINVVCAPNSKVYRGIEYKQHYDSAWADYASNSTVNRNGYDQKAMGDIYLRMVYGDTSANLPALGWDVFKEFFSHGASYTPTNEIKLDPNLTYTDDFKVFMNGLDIIAQISHKSMSEIIKYIPDGFYYRWYYNPSQSRFKAYNPQDPNNI</sequence>
<dbReference type="eggNOG" id="ENOG5033RVK">
    <property type="taxonomic scope" value="Bacteria"/>
</dbReference>
<keyword evidence="3" id="KW-1185">Reference proteome</keyword>
<organism evidence="2 3">
    <name type="scientific">Ruminiclostridium papyrosolvens DSM 2782</name>
    <dbReference type="NCBI Taxonomy" id="588581"/>
    <lineage>
        <taxon>Bacteria</taxon>
        <taxon>Bacillati</taxon>
        <taxon>Bacillota</taxon>
        <taxon>Clostridia</taxon>
        <taxon>Eubacteriales</taxon>
        <taxon>Oscillospiraceae</taxon>
        <taxon>Ruminiclostridium</taxon>
    </lineage>
</organism>
<gene>
    <name evidence="2" type="ORF">Cpap_4051</name>
</gene>
<dbReference type="RefSeq" id="WP_004616461.1">
    <property type="nucleotide sequence ID" value="NZ_ACXX02000001.1"/>
</dbReference>
<dbReference type="Proteomes" id="UP000003860">
    <property type="component" value="Unassembled WGS sequence"/>
</dbReference>
<protein>
    <recommendedName>
        <fullName evidence="4">Peptidase M60 domain-containing protein</fullName>
    </recommendedName>
</protein>
<reference evidence="2" key="2">
    <citation type="submission" date="2011-01" db="EMBL/GenBank/DDBJ databases">
        <title>The Non-contiguous Finished genome of Clostridium papyrosolvens.</title>
        <authorList>
            <person name="Lucas S."/>
            <person name="Copeland A."/>
            <person name="Lapidus A."/>
            <person name="Cheng J.-F."/>
            <person name="Goodwin L."/>
            <person name="Pitluck S."/>
            <person name="Misra M."/>
            <person name="Chertkov O."/>
            <person name="Detter J.C."/>
            <person name="Han C."/>
            <person name="Tapia R."/>
            <person name="Land M."/>
            <person name="Hauser L."/>
            <person name="Kyrpides N."/>
            <person name="Ivanova N."/>
            <person name="Pagani I."/>
            <person name="Mouttaki H."/>
            <person name="He Z."/>
            <person name="Zhou J."/>
            <person name="Hemme C.L."/>
            <person name="Woyke T."/>
        </authorList>
    </citation>
    <scope>NUCLEOTIDE SEQUENCE [LARGE SCALE GENOMIC DNA]</scope>
    <source>
        <strain evidence="2">DSM 2782</strain>
    </source>
</reference>
<dbReference type="EMBL" id="ACXX02000001">
    <property type="protein sequence ID" value="EGD49610.1"/>
    <property type="molecule type" value="Genomic_DNA"/>
</dbReference>
<feature type="chain" id="PRO_5003276043" description="Peptidase M60 domain-containing protein" evidence="1">
    <location>
        <begin position="32"/>
        <end position="502"/>
    </location>
</feature>